<comment type="caution">
    <text evidence="1">The sequence shown here is derived from an EMBL/GenBank/DDBJ whole genome shotgun (WGS) entry which is preliminary data.</text>
</comment>
<organism evidence="1 2">
    <name type="scientific">Cronartium quercuum f. sp. fusiforme G11</name>
    <dbReference type="NCBI Taxonomy" id="708437"/>
    <lineage>
        <taxon>Eukaryota</taxon>
        <taxon>Fungi</taxon>
        <taxon>Dikarya</taxon>
        <taxon>Basidiomycota</taxon>
        <taxon>Pucciniomycotina</taxon>
        <taxon>Pucciniomycetes</taxon>
        <taxon>Pucciniales</taxon>
        <taxon>Coleosporiaceae</taxon>
        <taxon>Cronartium</taxon>
    </lineage>
</organism>
<gene>
    <name evidence="1" type="ORF">CROQUDRAFT_652956</name>
</gene>
<proteinExistence type="predicted"/>
<dbReference type="AlphaFoldDB" id="A0A9P6TGP2"/>
<keyword evidence="2" id="KW-1185">Reference proteome</keyword>
<accession>A0A9P6TGP2</accession>
<protein>
    <submittedName>
        <fullName evidence="1">Uncharacterized protein</fullName>
    </submittedName>
</protein>
<dbReference type="EMBL" id="MU167223">
    <property type="protein sequence ID" value="KAG0149978.1"/>
    <property type="molecule type" value="Genomic_DNA"/>
</dbReference>
<evidence type="ECO:0000313" key="2">
    <source>
        <dbReference type="Proteomes" id="UP000886653"/>
    </source>
</evidence>
<evidence type="ECO:0000313" key="1">
    <source>
        <dbReference type="EMBL" id="KAG0149978.1"/>
    </source>
</evidence>
<sequence length="80" mass="9097">MHWFKQEALLYLVAGFLVLALGPCFLVQSNRKLSGLRVPKGLENHFHQLPPLYLTLPTIYATLRKPSNRLSTTFNLPVCC</sequence>
<dbReference type="Proteomes" id="UP000886653">
    <property type="component" value="Unassembled WGS sequence"/>
</dbReference>
<reference evidence="1" key="1">
    <citation type="submission" date="2013-11" db="EMBL/GenBank/DDBJ databases">
        <title>Genome sequence of the fusiform rust pathogen reveals effectors for host alternation and coevolution with pine.</title>
        <authorList>
            <consortium name="DOE Joint Genome Institute"/>
            <person name="Smith K."/>
            <person name="Pendleton A."/>
            <person name="Kubisiak T."/>
            <person name="Anderson C."/>
            <person name="Salamov A."/>
            <person name="Aerts A."/>
            <person name="Riley R."/>
            <person name="Clum A."/>
            <person name="Lindquist E."/>
            <person name="Ence D."/>
            <person name="Campbell M."/>
            <person name="Kronenberg Z."/>
            <person name="Feau N."/>
            <person name="Dhillon B."/>
            <person name="Hamelin R."/>
            <person name="Burleigh J."/>
            <person name="Smith J."/>
            <person name="Yandell M."/>
            <person name="Nelson C."/>
            <person name="Grigoriev I."/>
            <person name="Davis J."/>
        </authorList>
    </citation>
    <scope>NUCLEOTIDE SEQUENCE</scope>
    <source>
        <strain evidence="1">G11</strain>
    </source>
</reference>
<name>A0A9P6TGP2_9BASI</name>